<feature type="region of interest" description="Disordered" evidence="1">
    <location>
        <begin position="1005"/>
        <end position="1095"/>
    </location>
</feature>
<feature type="compositionally biased region" description="Low complexity" evidence="1">
    <location>
        <begin position="1011"/>
        <end position="1020"/>
    </location>
</feature>
<gene>
    <name evidence="2" type="ORF">c1_g2_i2</name>
</gene>
<feature type="compositionally biased region" description="Pro residues" evidence="1">
    <location>
        <begin position="1021"/>
        <end position="1030"/>
    </location>
</feature>
<feature type="region of interest" description="Disordered" evidence="1">
    <location>
        <begin position="798"/>
        <end position="822"/>
    </location>
</feature>
<protein>
    <submittedName>
        <fullName evidence="2">Uncharacterized protein</fullName>
    </submittedName>
</protein>
<feature type="compositionally biased region" description="Low complexity" evidence="1">
    <location>
        <begin position="260"/>
        <end position="277"/>
    </location>
</feature>
<evidence type="ECO:0000313" key="2">
    <source>
        <dbReference type="EMBL" id="JAI38041.1"/>
    </source>
</evidence>
<feature type="compositionally biased region" description="Polar residues" evidence="1">
    <location>
        <begin position="478"/>
        <end position="489"/>
    </location>
</feature>
<sequence length="1095" mass="118000">RDVAAAASGKTVAAPPTQQQNIQQRRTPTPTSIHKTRTETVAKATDSRKNQSIAPTTNKVTKAEPIYIIDDEEEEDAAEEEEEDEQADEHGDVIVGDEDVFDTYSPNASADQGDTDSDYFDRPRPSPRYTSDSENDYRPHRPNHERLGNISGRSTPDLSGSTYGGHRKSVSFDLSGDERSKSDYERSRTPDGYSRYYDSEQEYGSARPRLPRKGILRSASPSSSNNSTLERCRRPEKLPPIVPTVARIKEIDSPTLQHVRSSSPLASRGGSSSSGYRSPPPPSEKVTVSTEIERENPFREAFLDSSKSDEYTELAKAMSKSPSALRSPREQFFFGSKSTENLLGADRSASSGRSTPSTVVSAQSKSTEDLLSSSTGAKPKRIPPPILPKPKTKKAELVHNIALDDFQKADVGYGDFTVFEHDPTTNTIHEIRSPQPPTTPTVPITPPPAGTSAKLPVRVKTPRSPSRPRESPPPPPVNYSTMPKLSSPSPHVKKSEETYYLELLPPPPPLSDDEIPPSQRRHTEFIHENSPDHILVTEDEHRTIMLHENEVRNQLRGASRKSQIPELGAPHEEAPPVPHYASIKHSVNPFIDSSDDNFDSLPLPPPPEHLISSAALNPGCDSSSHCDSESSTINIASPISSITSPNANMQPRLDLLSSAATLQAGIPSNNPLSPTQIFPTAQILPVQYTQLPQPQQPNTTHILTGQLVPNSTSHHFSNSPQNQSLFTVGGLVLLPQARFTAATSQVSSSSSSSLVTTPTFLATSGGATSATTGVYMEPQQLQQRSPQLHLHQRTVLVSESTTQSTQAQNVAHSTTSSNKNTLNTASAANATAVNSATNRYTSMKPSTTITTATTSITTSSATSTFSSLSLSINSTSSSAAYIIKTASNAATKATGSTTATPPVANLASPTPSYTSMQFPAISEIVAQNSTVPISSSGRSVHISTGDYQNTVHSLDLSTSTLASAESESTSSLQRAMNAASYYETAEEIYSTIEEEAIYSNTSFFDSRRSSDTSVNCRSSTSPPPPPLPPKRPLKPTHLILRTAPPPPPNKARPLNLRSQSQPQLDLIPSPLSRPKFAGVVRSGAMSPPTGKETTV</sequence>
<feature type="compositionally biased region" description="Polar residues" evidence="1">
    <location>
        <begin position="348"/>
        <end position="376"/>
    </location>
</feature>
<dbReference type="OrthoDB" id="2187496at2759"/>
<feature type="compositionally biased region" description="Polar residues" evidence="1">
    <location>
        <begin position="151"/>
        <end position="161"/>
    </location>
</feature>
<feature type="compositionally biased region" description="Acidic residues" evidence="1">
    <location>
        <begin position="69"/>
        <end position="87"/>
    </location>
</feature>
<feature type="compositionally biased region" description="Basic and acidic residues" evidence="1">
    <location>
        <begin position="36"/>
        <end position="49"/>
    </location>
</feature>
<feature type="compositionally biased region" description="Low complexity" evidence="1">
    <location>
        <begin position="813"/>
        <end position="822"/>
    </location>
</feature>
<feature type="compositionally biased region" description="Low complexity" evidence="1">
    <location>
        <begin position="218"/>
        <end position="227"/>
    </location>
</feature>
<feature type="compositionally biased region" description="Basic and acidic residues" evidence="1">
    <location>
        <begin position="176"/>
        <end position="189"/>
    </location>
</feature>
<reference evidence="2" key="1">
    <citation type="submission" date="2015-06" db="EMBL/GenBank/DDBJ databases">
        <authorList>
            <person name="Hoefler B.C."/>
            <person name="Straight P.D."/>
        </authorList>
    </citation>
    <scope>NUCLEOTIDE SEQUENCE</scope>
</reference>
<feature type="compositionally biased region" description="Polar residues" evidence="1">
    <location>
        <begin position="50"/>
        <end position="60"/>
    </location>
</feature>
<feature type="compositionally biased region" description="Polar residues" evidence="1">
    <location>
        <begin position="798"/>
        <end position="812"/>
    </location>
</feature>
<feature type="compositionally biased region" description="Basic and acidic residues" evidence="1">
    <location>
        <begin position="135"/>
        <end position="147"/>
    </location>
</feature>
<evidence type="ECO:0000256" key="1">
    <source>
        <dbReference type="SAM" id="MobiDB-lite"/>
    </source>
</evidence>
<name>A0A0K8VGM5_BACLA</name>
<dbReference type="AlphaFoldDB" id="A0A0K8VGM5"/>
<feature type="region of interest" description="Disordered" evidence="1">
    <location>
        <begin position="424"/>
        <end position="494"/>
    </location>
</feature>
<feature type="compositionally biased region" description="Basic and acidic residues" evidence="1">
    <location>
        <begin position="291"/>
        <end position="310"/>
    </location>
</feature>
<organism evidence="2">
    <name type="scientific">Bactrocera latifrons</name>
    <name type="common">Malaysian fruit fly</name>
    <name type="synonym">Chaetodacus latifrons</name>
    <dbReference type="NCBI Taxonomy" id="174628"/>
    <lineage>
        <taxon>Eukaryota</taxon>
        <taxon>Metazoa</taxon>
        <taxon>Ecdysozoa</taxon>
        <taxon>Arthropoda</taxon>
        <taxon>Hexapoda</taxon>
        <taxon>Insecta</taxon>
        <taxon>Pterygota</taxon>
        <taxon>Neoptera</taxon>
        <taxon>Endopterygota</taxon>
        <taxon>Diptera</taxon>
        <taxon>Brachycera</taxon>
        <taxon>Muscomorpha</taxon>
        <taxon>Tephritoidea</taxon>
        <taxon>Tephritidae</taxon>
        <taxon>Bactrocera</taxon>
        <taxon>Bactrocera</taxon>
    </lineage>
</organism>
<accession>A0A0K8VGM5</accession>
<feature type="compositionally biased region" description="Low complexity" evidence="1">
    <location>
        <begin position="1"/>
        <end position="14"/>
    </location>
</feature>
<proteinExistence type="predicted"/>
<feature type="region of interest" description="Disordered" evidence="1">
    <location>
        <begin position="1"/>
        <end position="393"/>
    </location>
</feature>
<feature type="non-terminal residue" evidence="2">
    <location>
        <position position="1"/>
    </location>
</feature>
<feature type="compositionally biased region" description="Pro residues" evidence="1">
    <location>
        <begin position="434"/>
        <end position="449"/>
    </location>
</feature>
<feature type="compositionally biased region" description="Polar residues" evidence="1">
    <location>
        <begin position="16"/>
        <end position="33"/>
    </location>
</feature>
<dbReference type="EMBL" id="GDHF01014273">
    <property type="protein sequence ID" value="JAI38041.1"/>
    <property type="molecule type" value="Transcribed_RNA"/>
</dbReference>